<dbReference type="Pfam" id="PF20024">
    <property type="entry name" value="DUF6432"/>
    <property type="match status" value="1"/>
</dbReference>
<protein>
    <submittedName>
        <fullName evidence="1">DUF6432 family protein</fullName>
    </submittedName>
</protein>
<evidence type="ECO:0000313" key="1">
    <source>
        <dbReference type="EMBL" id="MCL9815657.1"/>
    </source>
</evidence>
<accession>A0AAE3FU58</accession>
<sequence>MGAKREFRNRPAVEVDILDALVDRGDGMTVLELRSVVDADIDRIEGALADLKDDQLITIEEHGTRLEIHPAQRVIPEPGERTEPDSGLIDAVRERLGL</sequence>
<dbReference type="EMBL" id="JAKRVX010000001">
    <property type="protein sequence ID" value="MCL9815657.1"/>
    <property type="molecule type" value="Genomic_DNA"/>
</dbReference>
<comment type="caution">
    <text evidence="1">The sequence shown here is derived from an EMBL/GenBank/DDBJ whole genome shotgun (WGS) entry which is preliminary data.</text>
</comment>
<proteinExistence type="predicted"/>
<dbReference type="RefSeq" id="WP_174652808.1">
    <property type="nucleotide sequence ID" value="NZ_JAKRVX010000001.1"/>
</dbReference>
<reference evidence="1" key="1">
    <citation type="journal article" date="2022" name="Syst. Appl. Microbiol.">
        <title>Natronocalculus amylovorans gen. nov., sp. nov., and Natranaeroarchaeum aerophilus sp. nov., dominant culturable amylolytic natronoarchaea from hypersaline soda lakes in southwestern Siberia.</title>
        <authorList>
            <person name="Sorokin D.Y."/>
            <person name="Elcheninov A.G."/>
            <person name="Khizhniak T.V."/>
            <person name="Koenen M."/>
            <person name="Bale N.J."/>
            <person name="Damste J.S.S."/>
            <person name="Kublanov I.V."/>
        </authorList>
    </citation>
    <scope>NUCLEOTIDE SEQUENCE</scope>
    <source>
        <strain evidence="1">AArc-St2</strain>
    </source>
</reference>
<organism evidence="1 2">
    <name type="scientific">Natronocalculus amylovorans</name>
    <dbReference type="NCBI Taxonomy" id="2917812"/>
    <lineage>
        <taxon>Archaea</taxon>
        <taxon>Methanobacteriati</taxon>
        <taxon>Methanobacteriota</taxon>
        <taxon>Stenosarchaea group</taxon>
        <taxon>Halobacteria</taxon>
        <taxon>Halobacteriales</taxon>
        <taxon>Haloferacaceae</taxon>
        <taxon>Natronocalculus</taxon>
    </lineage>
</organism>
<gene>
    <name evidence="1" type="ORF">AArcSt2_01745</name>
</gene>
<evidence type="ECO:0000313" key="2">
    <source>
        <dbReference type="Proteomes" id="UP001203207"/>
    </source>
</evidence>
<reference evidence="1" key="2">
    <citation type="submission" date="2022-02" db="EMBL/GenBank/DDBJ databases">
        <authorList>
            <person name="Elcheninov A.G."/>
            <person name="Sorokin D.Y."/>
            <person name="Kublanov I.V."/>
        </authorList>
    </citation>
    <scope>NUCLEOTIDE SEQUENCE</scope>
    <source>
        <strain evidence="1">AArc-St2</strain>
    </source>
</reference>
<dbReference type="AlphaFoldDB" id="A0AAE3FU58"/>
<dbReference type="Proteomes" id="UP001203207">
    <property type="component" value="Unassembled WGS sequence"/>
</dbReference>
<dbReference type="InterPro" id="IPR045490">
    <property type="entry name" value="DUF6432"/>
</dbReference>
<name>A0AAE3FU58_9EURY</name>
<keyword evidence="2" id="KW-1185">Reference proteome</keyword>